<reference evidence="1" key="1">
    <citation type="submission" date="2021-06" db="EMBL/GenBank/DDBJ databases">
        <authorList>
            <person name="Kallberg Y."/>
            <person name="Tangrot J."/>
            <person name="Rosling A."/>
        </authorList>
    </citation>
    <scope>NUCLEOTIDE SEQUENCE</scope>
    <source>
        <strain evidence="1">28 12/20/2015</strain>
    </source>
</reference>
<dbReference type="EMBL" id="CAJVPW010009270">
    <property type="protein sequence ID" value="CAG8603527.1"/>
    <property type="molecule type" value="Genomic_DNA"/>
</dbReference>
<evidence type="ECO:0000313" key="1">
    <source>
        <dbReference type="EMBL" id="CAG8603527.1"/>
    </source>
</evidence>
<comment type="caution">
    <text evidence="1">The sequence shown here is derived from an EMBL/GenBank/DDBJ whole genome shotgun (WGS) entry which is preliminary data.</text>
</comment>
<accession>A0ACA9MS20</accession>
<gene>
    <name evidence="1" type="ORF">SPELUC_LOCUS7225</name>
</gene>
<name>A0ACA9MS20_9GLOM</name>
<keyword evidence="2" id="KW-1185">Reference proteome</keyword>
<dbReference type="Proteomes" id="UP000789366">
    <property type="component" value="Unassembled WGS sequence"/>
</dbReference>
<feature type="non-terminal residue" evidence="1">
    <location>
        <position position="372"/>
    </location>
</feature>
<protein>
    <submittedName>
        <fullName evidence="1">15779_t:CDS:1</fullName>
    </submittedName>
</protein>
<proteinExistence type="predicted"/>
<evidence type="ECO:0000313" key="2">
    <source>
        <dbReference type="Proteomes" id="UP000789366"/>
    </source>
</evidence>
<sequence length="372" mass="43402">MPILYQISHRLVSNRELVLEQINQALRDELSNEVSINRSNEKYINELERKYTRCEKEIQSLNKELERLENALEEEKADLRSEILSLKRSFYQAKKEVRDKASYIDNIEKQLQESEERIQNLRYRFKVISSRRSSPSLYNSEVEDIDMVNLNLFIQIDRGLNRIENHLRGAGTPLNNPINIINGIRGSLNAVRLNYQSAYQDIDGVIAQRDNRDAQIVQLQQEVNLYRQQNITLQNQQNIVFQRQIEEIEKSRNFWKLNAILIKAQKDCLLFGTTVQGGDPVGRFYSNLRRLARLAGIDEQQIRLQFFRELSPANQMKVRHLGIEKSVNELLPRLEEIERYTAEQLSGAYLHSNSDSVSSSKGRGKDNYSDNT</sequence>
<organism evidence="1 2">
    <name type="scientific">Cetraspora pellucida</name>
    <dbReference type="NCBI Taxonomy" id="1433469"/>
    <lineage>
        <taxon>Eukaryota</taxon>
        <taxon>Fungi</taxon>
        <taxon>Fungi incertae sedis</taxon>
        <taxon>Mucoromycota</taxon>
        <taxon>Glomeromycotina</taxon>
        <taxon>Glomeromycetes</taxon>
        <taxon>Diversisporales</taxon>
        <taxon>Gigasporaceae</taxon>
        <taxon>Cetraspora</taxon>
    </lineage>
</organism>